<keyword evidence="3" id="KW-1185">Reference proteome</keyword>
<dbReference type="EMBL" id="CYRY02004294">
    <property type="protein sequence ID" value="VCW68809.1"/>
    <property type="molecule type" value="Genomic_DNA"/>
</dbReference>
<feature type="non-terminal residue" evidence="2">
    <location>
        <position position="57"/>
    </location>
</feature>
<evidence type="ECO:0000313" key="3">
    <source>
        <dbReference type="Proteomes" id="UP000269945"/>
    </source>
</evidence>
<reference evidence="2 3" key="1">
    <citation type="submission" date="2018-10" db="EMBL/GenBank/DDBJ databases">
        <authorList>
            <person name="Ekblom R."/>
            <person name="Jareborg N."/>
        </authorList>
    </citation>
    <scope>NUCLEOTIDE SEQUENCE [LARGE SCALE GENOMIC DNA]</scope>
    <source>
        <tissue evidence="2">Muscle</tissue>
    </source>
</reference>
<dbReference type="AlphaFoldDB" id="A0A9X9PVV9"/>
<sequence>GFSNGANSPSHAGSPPSRRRPRLVPGASLGPVWTHSLGDLQRGKTSGSNPRLPSRDP</sequence>
<dbReference type="Proteomes" id="UP000269945">
    <property type="component" value="Unassembled WGS sequence"/>
</dbReference>
<feature type="region of interest" description="Disordered" evidence="1">
    <location>
        <begin position="1"/>
        <end position="57"/>
    </location>
</feature>
<protein>
    <submittedName>
        <fullName evidence="2">Uncharacterized protein</fullName>
    </submittedName>
</protein>
<proteinExistence type="predicted"/>
<evidence type="ECO:0000313" key="2">
    <source>
        <dbReference type="EMBL" id="VCW68809.1"/>
    </source>
</evidence>
<feature type="non-terminal residue" evidence="2">
    <location>
        <position position="1"/>
    </location>
</feature>
<accession>A0A9X9PVV9</accession>
<evidence type="ECO:0000256" key="1">
    <source>
        <dbReference type="SAM" id="MobiDB-lite"/>
    </source>
</evidence>
<gene>
    <name evidence="2" type="ORF">BN2614_LOCUS2</name>
</gene>
<comment type="caution">
    <text evidence="2">The sequence shown here is derived from an EMBL/GenBank/DDBJ whole genome shotgun (WGS) entry which is preliminary data.</text>
</comment>
<organism evidence="2 3">
    <name type="scientific">Gulo gulo</name>
    <name type="common">Wolverine</name>
    <name type="synonym">Gluton</name>
    <dbReference type="NCBI Taxonomy" id="48420"/>
    <lineage>
        <taxon>Eukaryota</taxon>
        <taxon>Metazoa</taxon>
        <taxon>Chordata</taxon>
        <taxon>Craniata</taxon>
        <taxon>Vertebrata</taxon>
        <taxon>Euteleostomi</taxon>
        <taxon>Mammalia</taxon>
        <taxon>Eutheria</taxon>
        <taxon>Laurasiatheria</taxon>
        <taxon>Carnivora</taxon>
        <taxon>Caniformia</taxon>
        <taxon>Musteloidea</taxon>
        <taxon>Mustelidae</taxon>
        <taxon>Guloninae</taxon>
        <taxon>Gulo</taxon>
    </lineage>
</organism>
<name>A0A9X9PVV9_GULGU</name>